<keyword evidence="4" id="KW-0560">Oxidoreductase</keyword>
<accession>A0A160MBT0</accession>
<keyword evidence="5" id="KW-0408">Iron</keyword>
<dbReference type="AlphaFoldDB" id="A0A160MBT0"/>
<evidence type="ECO:0000256" key="6">
    <source>
        <dbReference type="ARBA" id="ARBA00023014"/>
    </source>
</evidence>
<dbReference type="EMBL" id="CP015506">
    <property type="protein sequence ID" value="AND40312.1"/>
    <property type="molecule type" value="Genomic_DNA"/>
</dbReference>
<proteinExistence type="predicted"/>
<dbReference type="PRINTS" id="PR00090">
    <property type="entry name" value="RNGDIOXGNASE"/>
</dbReference>
<keyword evidence="2" id="KW-0001">2Fe-2S</keyword>
<dbReference type="SUPFAM" id="SSF55961">
    <property type="entry name" value="Bet v1-like"/>
    <property type="match status" value="1"/>
</dbReference>
<dbReference type="InterPro" id="IPR001663">
    <property type="entry name" value="Rng_hydr_dOase-A"/>
</dbReference>
<keyword evidence="6" id="KW-0411">Iron-sulfur</keyword>
<name>A0A160MBT0_9BACI</name>
<evidence type="ECO:0000313" key="9">
    <source>
        <dbReference type="EMBL" id="AND40312.1"/>
    </source>
</evidence>
<dbReference type="GO" id="GO:0051537">
    <property type="term" value="F:2 iron, 2 sulfur cluster binding"/>
    <property type="evidence" value="ECO:0007669"/>
    <property type="project" value="UniProtKB-KW"/>
</dbReference>
<dbReference type="CDD" id="cd03469">
    <property type="entry name" value="Rieske_RO_Alpha_N"/>
    <property type="match status" value="1"/>
</dbReference>
<dbReference type="InterPro" id="IPR015881">
    <property type="entry name" value="ARHD_Rieske_2Fe_2S"/>
</dbReference>
<dbReference type="Gene3D" id="2.102.10.10">
    <property type="entry name" value="Rieske [2Fe-2S] iron-sulphur domain"/>
    <property type="match status" value="1"/>
</dbReference>
<dbReference type="Proteomes" id="UP000077856">
    <property type="component" value="Chromosome"/>
</dbReference>
<evidence type="ECO:0000313" key="10">
    <source>
        <dbReference type="Proteomes" id="UP000077856"/>
    </source>
</evidence>
<dbReference type="GO" id="GO:0004497">
    <property type="term" value="F:monooxygenase activity"/>
    <property type="evidence" value="ECO:0007669"/>
    <property type="project" value="UniProtKB-ARBA"/>
</dbReference>
<dbReference type="SUPFAM" id="SSF50022">
    <property type="entry name" value="ISP domain"/>
    <property type="match status" value="1"/>
</dbReference>
<organism evidence="9 10">
    <name type="scientific">Cytobacillus oceanisediminis 2691</name>
    <dbReference type="NCBI Taxonomy" id="1196031"/>
    <lineage>
        <taxon>Bacteria</taxon>
        <taxon>Bacillati</taxon>
        <taxon>Bacillota</taxon>
        <taxon>Bacilli</taxon>
        <taxon>Bacillales</taxon>
        <taxon>Bacillaceae</taxon>
        <taxon>Cytobacillus</taxon>
    </lineage>
</organism>
<feature type="domain" description="Rieske" evidence="8">
    <location>
        <begin position="41"/>
        <end position="146"/>
    </location>
</feature>
<dbReference type="GO" id="GO:0005506">
    <property type="term" value="F:iron ion binding"/>
    <property type="evidence" value="ECO:0007669"/>
    <property type="project" value="InterPro"/>
</dbReference>
<reference evidence="9 10" key="1">
    <citation type="submission" date="2016-04" db="EMBL/GenBank/DDBJ databases">
        <title>Complete genome sequence of Bacillus oceanisediminis strain 2691.</title>
        <authorList>
            <person name="Jeong H."/>
            <person name="Kim H.J."/>
            <person name="Lee D.-W."/>
        </authorList>
    </citation>
    <scope>NUCLEOTIDE SEQUENCE [LARGE SCALE GENOMIC DNA]</scope>
    <source>
        <strain evidence="9 10">2691</strain>
    </source>
</reference>
<evidence type="ECO:0000256" key="4">
    <source>
        <dbReference type="ARBA" id="ARBA00023002"/>
    </source>
</evidence>
<keyword evidence="7" id="KW-0520">NAD</keyword>
<dbReference type="InterPro" id="IPR017941">
    <property type="entry name" value="Rieske_2Fe-2S"/>
</dbReference>
<evidence type="ECO:0000256" key="2">
    <source>
        <dbReference type="ARBA" id="ARBA00022714"/>
    </source>
</evidence>
<dbReference type="PANTHER" id="PTHR43756:SF5">
    <property type="entry name" value="CHOLINE MONOOXYGENASE, CHLOROPLASTIC"/>
    <property type="match status" value="1"/>
</dbReference>
<dbReference type="Gene3D" id="3.90.380.10">
    <property type="entry name" value="Naphthalene 1,2-dioxygenase Alpha Subunit, Chain A, domain 1"/>
    <property type="match status" value="1"/>
</dbReference>
<evidence type="ECO:0000256" key="1">
    <source>
        <dbReference type="ARBA" id="ARBA00001962"/>
    </source>
</evidence>
<dbReference type="InterPro" id="IPR036922">
    <property type="entry name" value="Rieske_2Fe-2S_sf"/>
</dbReference>
<evidence type="ECO:0000259" key="8">
    <source>
        <dbReference type="PROSITE" id="PS51296"/>
    </source>
</evidence>
<dbReference type="GO" id="GO:0016705">
    <property type="term" value="F:oxidoreductase activity, acting on paired donors, with incorporation or reduction of molecular oxygen"/>
    <property type="evidence" value="ECO:0007669"/>
    <property type="project" value="UniProtKB-ARBA"/>
</dbReference>
<dbReference type="STRING" id="1196031.A361_14510"/>
<evidence type="ECO:0000256" key="7">
    <source>
        <dbReference type="ARBA" id="ARBA00023027"/>
    </source>
</evidence>
<keyword evidence="3" id="KW-0479">Metal-binding</keyword>
<dbReference type="KEGG" id="bon:A361_14510"/>
<dbReference type="Pfam" id="PF00355">
    <property type="entry name" value="Rieske"/>
    <property type="match status" value="1"/>
</dbReference>
<gene>
    <name evidence="9" type="ORF">A361_14510</name>
</gene>
<dbReference type="Pfam" id="PF00848">
    <property type="entry name" value="Ring_hydroxyl_A"/>
    <property type="match status" value="1"/>
</dbReference>
<protein>
    <submittedName>
        <fullName evidence="9">Rieske (2Fe-2S) protein</fullName>
    </submittedName>
</protein>
<dbReference type="PROSITE" id="PS51296">
    <property type="entry name" value="RIESKE"/>
    <property type="match status" value="1"/>
</dbReference>
<comment type="cofactor">
    <cofactor evidence="1">
        <name>Fe cation</name>
        <dbReference type="ChEBI" id="CHEBI:24875"/>
    </cofactor>
</comment>
<dbReference type="PANTHER" id="PTHR43756">
    <property type="entry name" value="CHOLINE MONOOXYGENASE, CHLOROPLASTIC"/>
    <property type="match status" value="1"/>
</dbReference>
<dbReference type="InterPro" id="IPR015879">
    <property type="entry name" value="Ring_hydroxy_dOase_asu_C_dom"/>
</dbReference>
<dbReference type="RefSeq" id="WP_019381281.1">
    <property type="nucleotide sequence ID" value="NZ_CP015506.1"/>
</dbReference>
<evidence type="ECO:0000256" key="3">
    <source>
        <dbReference type="ARBA" id="ARBA00022723"/>
    </source>
</evidence>
<dbReference type="eggNOG" id="COG4638">
    <property type="taxonomic scope" value="Bacteria"/>
</dbReference>
<evidence type="ECO:0000256" key="5">
    <source>
        <dbReference type="ARBA" id="ARBA00023004"/>
    </source>
</evidence>
<dbReference type="PROSITE" id="PS00570">
    <property type="entry name" value="RING_HYDROXYL_ALPHA"/>
    <property type="match status" value="1"/>
</dbReference>
<sequence>MKEVRVSNTLSEAHTLPSWIYTDPKVLEAEKREIFRKTWQYAGHMSQVSKPGDYFTADVADRPIIISHGQDGELRAFYNVCSHRASKLAEGEGNKAVFTCPYHAWTYRTDGSLLKAPNMKGCDHFDHQDFCLKMIRLEIMHSFIFVNLNPDAVSMKVQYPDLFKHVAKYDLESLKRVSVKETICRSNWKIGIDNYLECDHCSIVHKTLVSKLDMKQYEMTMSDFYSYQGTPLKGKNLDFEMGQGGRYYWLYPNTWFSFDPGPANLSIHQSIPIDSKTTKYVYTTFFLGDEITEEEKELMKMDELVRKEDLDICEMVQTGIETGAYSQGRFSLTENLVHHFHLMIQRDLERVLPLPKNTAAAVD</sequence>